<dbReference type="Proteomes" id="UP000095390">
    <property type="component" value="Unassembled WGS sequence"/>
</dbReference>
<dbReference type="Gene3D" id="3.40.50.300">
    <property type="entry name" value="P-loop containing nucleotide triphosphate hydrolases"/>
    <property type="match status" value="1"/>
</dbReference>
<keyword evidence="2" id="KW-0813">Transport</keyword>
<evidence type="ECO:0000256" key="4">
    <source>
        <dbReference type="ARBA" id="ARBA00022840"/>
    </source>
</evidence>
<dbReference type="CDD" id="cd03255">
    <property type="entry name" value="ABC_MJ0796_LolCDE_FtsE"/>
    <property type="match status" value="1"/>
</dbReference>
<dbReference type="PANTHER" id="PTHR42798">
    <property type="entry name" value="LIPOPROTEIN-RELEASING SYSTEM ATP-BINDING PROTEIN LOLD"/>
    <property type="match status" value="1"/>
</dbReference>
<dbReference type="Pfam" id="PF00005">
    <property type="entry name" value="ABC_tran"/>
    <property type="match status" value="1"/>
</dbReference>
<dbReference type="EC" id="3.6.3.-" evidence="6"/>
<evidence type="ECO:0000259" key="5">
    <source>
        <dbReference type="PROSITE" id="PS50893"/>
    </source>
</evidence>
<reference evidence="7 9" key="2">
    <citation type="submission" date="2018-08" db="EMBL/GenBank/DDBJ databases">
        <title>A genome reference for cultivated species of the human gut microbiota.</title>
        <authorList>
            <person name="Zou Y."/>
            <person name="Xue W."/>
            <person name="Luo G."/>
        </authorList>
    </citation>
    <scope>NUCLEOTIDE SEQUENCE [LARGE SCALE GENOMIC DNA]</scope>
    <source>
        <strain evidence="7 9">AF31-17AC</strain>
    </source>
</reference>
<dbReference type="InterPro" id="IPR003439">
    <property type="entry name" value="ABC_transporter-like_ATP-bd"/>
</dbReference>
<evidence type="ECO:0000256" key="1">
    <source>
        <dbReference type="ARBA" id="ARBA00005417"/>
    </source>
</evidence>
<reference evidence="6 8" key="1">
    <citation type="submission" date="2015-09" db="EMBL/GenBank/DDBJ databases">
        <authorList>
            <consortium name="Pathogen Informatics"/>
        </authorList>
    </citation>
    <scope>NUCLEOTIDE SEQUENCE [LARGE SCALE GENOMIC DNA]</scope>
    <source>
        <strain evidence="6 8">2789STDY5834966</strain>
    </source>
</reference>
<dbReference type="EMBL" id="QRQO01000038">
    <property type="protein sequence ID" value="RHN11342.1"/>
    <property type="molecule type" value="Genomic_DNA"/>
</dbReference>
<dbReference type="InterPro" id="IPR027417">
    <property type="entry name" value="P-loop_NTPase"/>
</dbReference>
<evidence type="ECO:0000256" key="2">
    <source>
        <dbReference type="ARBA" id="ARBA00022448"/>
    </source>
</evidence>
<dbReference type="InterPro" id="IPR017911">
    <property type="entry name" value="MacB-like_ATP-bd"/>
</dbReference>
<dbReference type="GO" id="GO:0005524">
    <property type="term" value="F:ATP binding"/>
    <property type="evidence" value="ECO:0007669"/>
    <property type="project" value="UniProtKB-KW"/>
</dbReference>
<keyword evidence="6" id="KW-0378">Hydrolase</keyword>
<name>A0A173RIP8_9FIRM</name>
<dbReference type="SUPFAM" id="SSF52540">
    <property type="entry name" value="P-loop containing nucleoside triphosphate hydrolases"/>
    <property type="match status" value="1"/>
</dbReference>
<gene>
    <name evidence="6" type="primary">macB_1</name>
    <name evidence="7" type="ORF">DWZ29_12105</name>
    <name evidence="6" type="ORF">ERS852578_00163</name>
</gene>
<dbReference type="InterPro" id="IPR017871">
    <property type="entry name" value="ABC_transporter-like_CS"/>
</dbReference>
<keyword evidence="4 6" id="KW-0067">ATP-binding</keyword>
<dbReference type="AlphaFoldDB" id="A0A173RIP8"/>
<accession>A0A173RIP8</accession>
<dbReference type="PANTHER" id="PTHR42798:SF6">
    <property type="entry name" value="CELL DIVISION ATP-BINDING PROTEIN FTSE"/>
    <property type="match status" value="1"/>
</dbReference>
<organism evidence="6 8">
    <name type="scientific">Anaerobutyricum hallii</name>
    <dbReference type="NCBI Taxonomy" id="39488"/>
    <lineage>
        <taxon>Bacteria</taxon>
        <taxon>Bacillati</taxon>
        <taxon>Bacillota</taxon>
        <taxon>Clostridia</taxon>
        <taxon>Lachnospirales</taxon>
        <taxon>Lachnospiraceae</taxon>
        <taxon>Anaerobutyricum</taxon>
    </lineage>
</organism>
<feature type="domain" description="ABC transporter" evidence="5">
    <location>
        <begin position="3"/>
        <end position="241"/>
    </location>
</feature>
<dbReference type="Proteomes" id="UP000283700">
    <property type="component" value="Unassembled WGS sequence"/>
</dbReference>
<dbReference type="InterPro" id="IPR003593">
    <property type="entry name" value="AAA+_ATPase"/>
</dbReference>
<sequence>MLLELKHIYKNYLQDKIVIPVLKDVNISIDEGEYVAIMGPSGSGKTTLMNIIGCLDRPTKGEFLLEGESIVNYNENRLSDLRLNTLGFVFQSFNLLPKQTALDNVALPLSYAGVPVKKRKEIAFQALKRVGLAERVHFRPSQLSGGQQQRVAIARALVNNPKIILADEPTGALDSRSGIQVMNLFQQLNEEGVTIIMITHDANIANHAKKVLHIFDGEIVEDKERKEKQQAEVQSEKEAKNDTVFSEIEQDFGVKEWEGEI</sequence>
<dbReference type="PROSITE" id="PS50893">
    <property type="entry name" value="ABC_TRANSPORTER_2"/>
    <property type="match status" value="1"/>
</dbReference>
<dbReference type="PROSITE" id="PS00211">
    <property type="entry name" value="ABC_TRANSPORTER_1"/>
    <property type="match status" value="1"/>
</dbReference>
<proteinExistence type="inferred from homology"/>
<dbReference type="FunFam" id="3.40.50.300:FF:000032">
    <property type="entry name" value="Export ABC transporter ATP-binding protein"/>
    <property type="match status" value="1"/>
</dbReference>
<dbReference type="OrthoDB" id="9802264at2"/>
<keyword evidence="3" id="KW-0547">Nucleotide-binding</keyword>
<evidence type="ECO:0000256" key="3">
    <source>
        <dbReference type="ARBA" id="ARBA00022741"/>
    </source>
</evidence>
<evidence type="ECO:0000313" key="7">
    <source>
        <dbReference type="EMBL" id="RHN11342.1"/>
    </source>
</evidence>
<protein>
    <submittedName>
        <fullName evidence="7">ABC transporter ATP-binding protein</fullName>
    </submittedName>
    <submittedName>
        <fullName evidence="6">Macrolide export ATP-binding/permease protein MacB</fullName>
        <ecNumber evidence="6">3.6.3.-</ecNumber>
    </submittedName>
</protein>
<comment type="similarity">
    <text evidence="1">Belongs to the ABC transporter superfamily.</text>
</comment>
<dbReference type="GO" id="GO:0098796">
    <property type="term" value="C:membrane protein complex"/>
    <property type="evidence" value="ECO:0007669"/>
    <property type="project" value="UniProtKB-ARBA"/>
</dbReference>
<dbReference type="GO" id="GO:0016887">
    <property type="term" value="F:ATP hydrolysis activity"/>
    <property type="evidence" value="ECO:0007669"/>
    <property type="project" value="InterPro"/>
</dbReference>
<dbReference type="EMBL" id="CYYC01000002">
    <property type="protein sequence ID" value="CUM77782.1"/>
    <property type="molecule type" value="Genomic_DNA"/>
</dbReference>
<evidence type="ECO:0000313" key="9">
    <source>
        <dbReference type="Proteomes" id="UP000283700"/>
    </source>
</evidence>
<dbReference type="GO" id="GO:0022857">
    <property type="term" value="F:transmembrane transporter activity"/>
    <property type="evidence" value="ECO:0007669"/>
    <property type="project" value="UniProtKB-ARBA"/>
</dbReference>
<dbReference type="SMART" id="SM00382">
    <property type="entry name" value="AAA"/>
    <property type="match status" value="1"/>
</dbReference>
<evidence type="ECO:0000313" key="8">
    <source>
        <dbReference type="Proteomes" id="UP000095390"/>
    </source>
</evidence>
<evidence type="ECO:0000313" key="6">
    <source>
        <dbReference type="EMBL" id="CUM77782.1"/>
    </source>
</evidence>